<dbReference type="InterPro" id="IPR000184">
    <property type="entry name" value="Bac_surfAg_D15"/>
</dbReference>
<keyword evidence="2" id="KW-0472">Membrane</keyword>
<dbReference type="Gene3D" id="2.40.160.50">
    <property type="entry name" value="membrane protein fhac: a member of the omp85/tpsb transporter family"/>
    <property type="match status" value="1"/>
</dbReference>
<evidence type="ECO:0000313" key="6">
    <source>
        <dbReference type="Proteomes" id="UP000325372"/>
    </source>
</evidence>
<comment type="caution">
    <text evidence="5">The sequence shown here is derived from an EMBL/GenBank/DDBJ whole genome shotgun (WGS) entry which is preliminary data.</text>
</comment>
<evidence type="ECO:0000256" key="3">
    <source>
        <dbReference type="SAM" id="MobiDB-lite"/>
    </source>
</evidence>
<evidence type="ECO:0000259" key="4">
    <source>
        <dbReference type="Pfam" id="PF01103"/>
    </source>
</evidence>
<organism evidence="5 6">
    <name type="scientific">Marinihelvus fidelis</name>
    <dbReference type="NCBI Taxonomy" id="2613842"/>
    <lineage>
        <taxon>Bacteria</taxon>
        <taxon>Pseudomonadati</taxon>
        <taxon>Pseudomonadota</taxon>
        <taxon>Gammaproteobacteria</taxon>
        <taxon>Chromatiales</taxon>
        <taxon>Wenzhouxiangellaceae</taxon>
        <taxon>Marinihelvus</taxon>
    </lineage>
</organism>
<reference evidence="5 6" key="1">
    <citation type="submission" date="2019-09" db="EMBL/GenBank/DDBJ databases">
        <title>Wenzhouxiangella sp. Genome sequencing and assembly.</title>
        <authorList>
            <person name="Zhang R."/>
        </authorList>
    </citation>
    <scope>NUCLEOTIDE SEQUENCE [LARGE SCALE GENOMIC DNA]</scope>
    <source>
        <strain evidence="5 6">W260</strain>
    </source>
</reference>
<feature type="domain" description="Bacterial surface antigen (D15)" evidence="4">
    <location>
        <begin position="204"/>
        <end position="369"/>
    </location>
</feature>
<dbReference type="AlphaFoldDB" id="A0A5N0TJD9"/>
<gene>
    <name evidence="5" type="ORF">F3N42_00180</name>
</gene>
<name>A0A5N0TJD9_9GAMM</name>
<dbReference type="Pfam" id="PF01103">
    <property type="entry name" value="Omp85"/>
    <property type="match status" value="1"/>
</dbReference>
<dbReference type="RefSeq" id="WP_150862357.1">
    <property type="nucleotide sequence ID" value="NZ_VYXP01000001.1"/>
</dbReference>
<protein>
    <submittedName>
        <fullName evidence="5">BamA/TamA family outer membrane protein</fullName>
    </submittedName>
</protein>
<proteinExistence type="predicted"/>
<sequence>MQPLSVLRHGLALMTITTGLCGPVATLHADEPGDAPETAGTRQGAAPDLREDKPPLSVGKGNFVVVPIPFSNPTLDTGLVLGAAWFHAQTEAQKKTQPPSVTGVAAMGSSNESKAAAVGHMAYWKEDLWRFSGVYAQADLSLPLLAPGDGGDISNINWIIEGGFFQASLARRVGSRWFLGATLRYIDLDQTFEIDLDTNAFDIGSQVQSAGIGIDLSYDTRDMTTNAREGRYFKATAQFNHENIGSDESYEAFNINYKQYHLLKDNWGLAWEVAGCSRSDGVPLWDACQIGLRGFAATDYLGKSSLRAQAESRWFLSERWGAVAFAGAGQLTESFAGNRDHDLIPSYGVGVRFAVQKSNRVNLRLDYARSRDSSAFILSVMEAF</sequence>
<evidence type="ECO:0000256" key="1">
    <source>
        <dbReference type="ARBA" id="ARBA00004370"/>
    </source>
</evidence>
<keyword evidence="6" id="KW-1185">Reference proteome</keyword>
<dbReference type="GO" id="GO:0019867">
    <property type="term" value="C:outer membrane"/>
    <property type="evidence" value="ECO:0007669"/>
    <property type="project" value="InterPro"/>
</dbReference>
<dbReference type="EMBL" id="VYXP01000001">
    <property type="protein sequence ID" value="KAA9134006.1"/>
    <property type="molecule type" value="Genomic_DNA"/>
</dbReference>
<comment type="subcellular location">
    <subcellularLocation>
        <location evidence="1">Membrane</location>
    </subcellularLocation>
</comment>
<accession>A0A5N0TJD9</accession>
<dbReference type="Proteomes" id="UP000325372">
    <property type="component" value="Unassembled WGS sequence"/>
</dbReference>
<evidence type="ECO:0000313" key="5">
    <source>
        <dbReference type="EMBL" id="KAA9134006.1"/>
    </source>
</evidence>
<feature type="region of interest" description="Disordered" evidence="3">
    <location>
        <begin position="27"/>
        <end position="55"/>
    </location>
</feature>
<evidence type="ECO:0000256" key="2">
    <source>
        <dbReference type="ARBA" id="ARBA00023136"/>
    </source>
</evidence>